<accession>A0ABW0JIV7</accession>
<evidence type="ECO:0000313" key="1">
    <source>
        <dbReference type="EMBL" id="MFC5435997.1"/>
    </source>
</evidence>
<protein>
    <recommendedName>
        <fullName evidence="3">Transposase</fullName>
    </recommendedName>
</protein>
<dbReference type="RefSeq" id="WP_377302907.1">
    <property type="nucleotide sequence ID" value="NZ_JBHSMK010000003.1"/>
</dbReference>
<gene>
    <name evidence="1" type="ORF">ACFPME_05470</name>
</gene>
<evidence type="ECO:0000313" key="2">
    <source>
        <dbReference type="Proteomes" id="UP001596013"/>
    </source>
</evidence>
<comment type="caution">
    <text evidence="1">The sequence shown here is derived from an EMBL/GenBank/DDBJ whole genome shotgun (WGS) entry which is preliminary data.</text>
</comment>
<dbReference type="Proteomes" id="UP001596013">
    <property type="component" value="Unassembled WGS sequence"/>
</dbReference>
<proteinExistence type="predicted"/>
<keyword evidence="2" id="KW-1185">Reference proteome</keyword>
<dbReference type="EMBL" id="JBHSMK010000003">
    <property type="protein sequence ID" value="MFC5435997.1"/>
    <property type="molecule type" value="Genomic_DNA"/>
</dbReference>
<evidence type="ECO:0008006" key="3">
    <source>
        <dbReference type="Google" id="ProtNLM"/>
    </source>
</evidence>
<sequence length="40" mass="4705">MLVLIVDEGHEQTQAIHHRKRTRRALDGLLTREEREQGLV</sequence>
<reference evidence="2" key="1">
    <citation type="journal article" date="2019" name="Int. J. Syst. Evol. Microbiol.">
        <title>The Global Catalogue of Microorganisms (GCM) 10K type strain sequencing project: providing services to taxonomists for standard genome sequencing and annotation.</title>
        <authorList>
            <consortium name="The Broad Institute Genomics Platform"/>
            <consortium name="The Broad Institute Genome Sequencing Center for Infectious Disease"/>
            <person name="Wu L."/>
            <person name="Ma J."/>
        </authorList>
    </citation>
    <scope>NUCLEOTIDE SEQUENCE [LARGE SCALE GENOMIC DNA]</scope>
    <source>
        <strain evidence="2">JCM 17130</strain>
    </source>
</reference>
<name>A0ABW0JIV7_9GAMM</name>
<organism evidence="1 2">
    <name type="scientific">Rhodanobacter umsongensis</name>
    <dbReference type="NCBI Taxonomy" id="633153"/>
    <lineage>
        <taxon>Bacteria</taxon>
        <taxon>Pseudomonadati</taxon>
        <taxon>Pseudomonadota</taxon>
        <taxon>Gammaproteobacteria</taxon>
        <taxon>Lysobacterales</taxon>
        <taxon>Rhodanobacteraceae</taxon>
        <taxon>Rhodanobacter</taxon>
    </lineage>
</organism>